<reference evidence="3 4" key="1">
    <citation type="submission" date="2018-03" db="EMBL/GenBank/DDBJ databases">
        <title>Draft genome sequence of Rohu Carp (Labeo rohita).</title>
        <authorList>
            <person name="Das P."/>
            <person name="Kushwaha B."/>
            <person name="Joshi C.G."/>
            <person name="Kumar D."/>
            <person name="Nagpure N.S."/>
            <person name="Sahoo L."/>
            <person name="Das S.P."/>
            <person name="Bit A."/>
            <person name="Patnaik S."/>
            <person name="Meher P.K."/>
            <person name="Jayasankar P."/>
            <person name="Koringa P.G."/>
            <person name="Patel N.V."/>
            <person name="Hinsu A.T."/>
            <person name="Kumar R."/>
            <person name="Pandey M."/>
            <person name="Agarwal S."/>
            <person name="Srivastava S."/>
            <person name="Singh M."/>
            <person name="Iquebal M.A."/>
            <person name="Jaiswal S."/>
            <person name="Angadi U.B."/>
            <person name="Kumar N."/>
            <person name="Raza M."/>
            <person name="Shah T.M."/>
            <person name="Rai A."/>
            <person name="Jena J.K."/>
        </authorList>
    </citation>
    <scope>NUCLEOTIDE SEQUENCE [LARGE SCALE GENOMIC DNA]</scope>
    <source>
        <strain evidence="3">DASCIFA01</strain>
        <tissue evidence="3">Testis</tissue>
    </source>
</reference>
<dbReference type="AlphaFoldDB" id="A0A498MDJ4"/>
<feature type="domain" description="Immunoglobulin" evidence="2">
    <location>
        <begin position="28"/>
        <end position="119"/>
    </location>
</feature>
<dbReference type="InterPro" id="IPR013783">
    <property type="entry name" value="Ig-like_fold"/>
</dbReference>
<feature type="domain" description="Immunoglobulin" evidence="2">
    <location>
        <begin position="166"/>
        <end position="290"/>
    </location>
</feature>
<evidence type="ECO:0000313" key="3">
    <source>
        <dbReference type="EMBL" id="RXN15545.1"/>
    </source>
</evidence>
<keyword evidence="1" id="KW-0472">Membrane</keyword>
<dbReference type="Gene3D" id="2.60.40.10">
    <property type="entry name" value="Immunoglobulins"/>
    <property type="match status" value="2"/>
</dbReference>
<keyword evidence="4" id="KW-1185">Reference proteome</keyword>
<feature type="transmembrane region" description="Helical" evidence="1">
    <location>
        <begin position="136"/>
        <end position="158"/>
    </location>
</feature>
<name>A0A498MDJ4_LABRO</name>
<proteinExistence type="predicted"/>
<dbReference type="SUPFAM" id="SSF48726">
    <property type="entry name" value="Immunoglobulin"/>
    <property type="match status" value="1"/>
</dbReference>
<dbReference type="EMBL" id="QBIY01012844">
    <property type="protein sequence ID" value="RXN15545.1"/>
    <property type="molecule type" value="Genomic_DNA"/>
</dbReference>
<dbReference type="InterPro" id="IPR036179">
    <property type="entry name" value="Ig-like_dom_sf"/>
</dbReference>
<protein>
    <recommendedName>
        <fullName evidence="2">Immunoglobulin domain-containing protein</fullName>
    </recommendedName>
</protein>
<feature type="transmembrane region" description="Helical" evidence="1">
    <location>
        <begin position="312"/>
        <end position="336"/>
    </location>
</feature>
<evidence type="ECO:0000259" key="2">
    <source>
        <dbReference type="SMART" id="SM00409"/>
    </source>
</evidence>
<dbReference type="Proteomes" id="UP000290572">
    <property type="component" value="Unassembled WGS sequence"/>
</dbReference>
<keyword evidence="1" id="KW-0812">Transmembrane</keyword>
<evidence type="ECO:0000256" key="1">
    <source>
        <dbReference type="SAM" id="Phobius"/>
    </source>
</evidence>
<gene>
    <name evidence="3" type="ORF">ROHU_008731</name>
</gene>
<keyword evidence="1" id="KW-1133">Transmembrane helix</keyword>
<evidence type="ECO:0000313" key="4">
    <source>
        <dbReference type="Proteomes" id="UP000290572"/>
    </source>
</evidence>
<comment type="caution">
    <text evidence="3">The sequence shown here is derived from an EMBL/GenBank/DDBJ whole genome shotgun (WGS) entry which is preliminary data.</text>
</comment>
<accession>A0A498MDJ4</accession>
<dbReference type="SMART" id="SM00409">
    <property type="entry name" value="IG"/>
    <property type="match status" value="2"/>
</dbReference>
<dbReference type="InterPro" id="IPR003599">
    <property type="entry name" value="Ig_sub"/>
</dbReference>
<organism evidence="3 4">
    <name type="scientific">Labeo rohita</name>
    <name type="common">Indian major carp</name>
    <name type="synonym">Cyprinus rohita</name>
    <dbReference type="NCBI Taxonomy" id="84645"/>
    <lineage>
        <taxon>Eukaryota</taxon>
        <taxon>Metazoa</taxon>
        <taxon>Chordata</taxon>
        <taxon>Craniata</taxon>
        <taxon>Vertebrata</taxon>
        <taxon>Euteleostomi</taxon>
        <taxon>Actinopterygii</taxon>
        <taxon>Neopterygii</taxon>
        <taxon>Teleostei</taxon>
        <taxon>Ostariophysi</taxon>
        <taxon>Cypriniformes</taxon>
        <taxon>Cyprinidae</taxon>
        <taxon>Labeoninae</taxon>
        <taxon>Labeonini</taxon>
        <taxon>Labeo</taxon>
    </lineage>
</organism>
<sequence>MEQSSRWVPAAMLSGVAGVGSSDGGTSTIPVRGEKGGNATLTCEYESREISDIRFIRHRKPIHFADIPICPNEENKSVTGRVCKKEACDIIIKDLIFSDAGKYIFRFNYKNALTDLQYELHICGKVKTDQTISMRFLDFLILWFLRLKLLLLFCLVTHGGTTQPDLKSVKGKKGGSVKLECKLENNEVVNLIRRSKIILHCQNEEYEISVKIGEELKLDILSNAEVVEHQDKTSKEWIKVWSRYKGVQSDRMNDTDGNLTIISFTSNDTGIYSILESDGQPLITVTVTVSSTELKGKQDKTHEDKTHNQIPVWVWILILIGVFLVALGALIALVVIKKRKRLTMNGNNEQDYTPGVQM</sequence>